<reference evidence="2 3" key="1">
    <citation type="journal article" date="2010" name="Science">
        <title>Genomic analysis of organismal complexity in the multicellular green alga Volvox carteri.</title>
        <authorList>
            <person name="Prochnik S.E."/>
            <person name="Umen J."/>
            <person name="Nedelcu A.M."/>
            <person name="Hallmann A."/>
            <person name="Miller S.M."/>
            <person name="Nishii I."/>
            <person name="Ferris P."/>
            <person name="Kuo A."/>
            <person name="Mitros T."/>
            <person name="Fritz-Laylin L.K."/>
            <person name="Hellsten U."/>
            <person name="Chapman J."/>
            <person name="Simakov O."/>
            <person name="Rensing S.A."/>
            <person name="Terry A."/>
            <person name="Pangilinan J."/>
            <person name="Kapitonov V."/>
            <person name="Jurka J."/>
            <person name="Salamov A."/>
            <person name="Shapiro H."/>
            <person name="Schmutz J."/>
            <person name="Grimwood J."/>
            <person name="Lindquist E."/>
            <person name="Lucas S."/>
            <person name="Grigoriev I.V."/>
            <person name="Schmitt R."/>
            <person name="Kirk D."/>
            <person name="Rokhsar D.S."/>
        </authorList>
    </citation>
    <scope>NUCLEOTIDE SEQUENCE [LARGE SCALE GENOMIC DNA]</scope>
    <source>
        <strain evidence="3">f. Nagariensis / Eve</strain>
    </source>
</reference>
<feature type="signal peptide" evidence="1">
    <location>
        <begin position="1"/>
        <end position="33"/>
    </location>
</feature>
<keyword evidence="3" id="KW-1185">Reference proteome</keyword>
<feature type="chain" id="PRO_5003124045" description="Secreted protein" evidence="1">
    <location>
        <begin position="34"/>
        <end position="118"/>
    </location>
</feature>
<protein>
    <recommendedName>
        <fullName evidence="4">Secreted protein</fullName>
    </recommendedName>
</protein>
<sequence length="118" mass="12978">MHAVCAQLCRLALLRFDGLAWVWVLVHYDITAAHPTRCRLVMEAGPSPHFGTHALQSWGVTAAVDNGGADRSLWCRSWPAGRVRGHYVTDSTAAQLGCLLPSRAGGWWLSYYNATRQG</sequence>
<evidence type="ECO:0008006" key="4">
    <source>
        <dbReference type="Google" id="ProtNLM"/>
    </source>
</evidence>
<dbReference type="InParanoid" id="D8TZM4"/>
<evidence type="ECO:0000313" key="3">
    <source>
        <dbReference type="Proteomes" id="UP000001058"/>
    </source>
</evidence>
<evidence type="ECO:0000313" key="2">
    <source>
        <dbReference type="EMBL" id="EFJ47039.1"/>
    </source>
</evidence>
<keyword evidence="1" id="KW-0732">Signal</keyword>
<dbReference type="EMBL" id="GL378347">
    <property type="protein sequence ID" value="EFJ47039.1"/>
    <property type="molecule type" value="Genomic_DNA"/>
</dbReference>
<evidence type="ECO:0000256" key="1">
    <source>
        <dbReference type="SAM" id="SignalP"/>
    </source>
</evidence>
<gene>
    <name evidence="2" type="ORF">VOLCADRAFT_92425</name>
</gene>
<dbReference type="KEGG" id="vcn:VOLCADRAFT_92425"/>
<dbReference type="AlphaFoldDB" id="D8TZM4"/>
<dbReference type="RefSeq" id="XP_002951934.1">
    <property type="nucleotide sequence ID" value="XM_002951888.1"/>
</dbReference>
<organism evidence="3">
    <name type="scientific">Volvox carteri f. nagariensis</name>
    <dbReference type="NCBI Taxonomy" id="3068"/>
    <lineage>
        <taxon>Eukaryota</taxon>
        <taxon>Viridiplantae</taxon>
        <taxon>Chlorophyta</taxon>
        <taxon>core chlorophytes</taxon>
        <taxon>Chlorophyceae</taxon>
        <taxon>CS clade</taxon>
        <taxon>Chlamydomonadales</taxon>
        <taxon>Volvocaceae</taxon>
        <taxon>Volvox</taxon>
    </lineage>
</organism>
<proteinExistence type="predicted"/>
<name>D8TZM4_VOLCA</name>
<accession>D8TZM4</accession>
<dbReference type="Proteomes" id="UP000001058">
    <property type="component" value="Unassembled WGS sequence"/>
</dbReference>
<dbReference type="GeneID" id="9616017"/>